<feature type="binding site" evidence="4 6">
    <location>
        <position position="110"/>
    </location>
    <ligand>
        <name>substrate</name>
    </ligand>
</feature>
<gene>
    <name evidence="4 9" type="primary">truA</name>
    <name evidence="9" type="ORF">ERS852540_00671</name>
</gene>
<dbReference type="CDD" id="cd02570">
    <property type="entry name" value="PseudoU_synth_EcTruA"/>
    <property type="match status" value="1"/>
</dbReference>
<reference evidence="9 10" key="1">
    <citation type="submission" date="2015-09" db="EMBL/GenBank/DDBJ databases">
        <authorList>
            <consortium name="Pathogen Informatics"/>
        </authorList>
    </citation>
    <scope>NUCLEOTIDE SEQUENCE [LARGE SCALE GENOMIC DNA]</scope>
    <source>
        <strain evidence="9 10">2789STDY5834928</strain>
    </source>
</reference>
<dbReference type="HAMAP" id="MF_00171">
    <property type="entry name" value="TruA"/>
    <property type="match status" value="1"/>
</dbReference>
<dbReference type="EC" id="5.4.99.12" evidence="4"/>
<dbReference type="FunFam" id="3.30.70.580:FF:000001">
    <property type="entry name" value="tRNA pseudouridine synthase A"/>
    <property type="match status" value="1"/>
</dbReference>
<dbReference type="InterPro" id="IPR020095">
    <property type="entry name" value="PsdUridine_synth_TruA_C"/>
</dbReference>
<dbReference type="SUPFAM" id="SSF55120">
    <property type="entry name" value="Pseudouridine synthase"/>
    <property type="match status" value="1"/>
</dbReference>
<dbReference type="Proteomes" id="UP000095662">
    <property type="component" value="Unassembled WGS sequence"/>
</dbReference>
<feature type="domain" description="Pseudouridine synthase I TruA alpha/beta" evidence="8">
    <location>
        <begin position="9"/>
        <end position="104"/>
    </location>
</feature>
<comment type="catalytic activity">
    <reaction evidence="4 7">
        <text>uridine(38/39/40) in tRNA = pseudouridine(38/39/40) in tRNA</text>
        <dbReference type="Rhea" id="RHEA:22376"/>
        <dbReference type="Rhea" id="RHEA-COMP:10085"/>
        <dbReference type="Rhea" id="RHEA-COMP:10087"/>
        <dbReference type="ChEBI" id="CHEBI:65314"/>
        <dbReference type="ChEBI" id="CHEBI:65315"/>
        <dbReference type="EC" id="5.4.99.12"/>
    </reaction>
</comment>
<dbReference type="GO" id="GO:0031119">
    <property type="term" value="P:tRNA pseudouridine synthesis"/>
    <property type="evidence" value="ECO:0007669"/>
    <property type="project" value="UniProtKB-UniRule"/>
</dbReference>
<feature type="active site" description="Nucleophile" evidence="4 5">
    <location>
        <position position="52"/>
    </location>
</feature>
<evidence type="ECO:0000259" key="8">
    <source>
        <dbReference type="Pfam" id="PF01416"/>
    </source>
</evidence>
<dbReference type="PIRSF" id="PIRSF001430">
    <property type="entry name" value="tRNA_psdUrid_synth"/>
    <property type="match status" value="1"/>
</dbReference>
<dbReference type="GO" id="GO:0003723">
    <property type="term" value="F:RNA binding"/>
    <property type="evidence" value="ECO:0007669"/>
    <property type="project" value="InterPro"/>
</dbReference>
<evidence type="ECO:0000313" key="10">
    <source>
        <dbReference type="Proteomes" id="UP000095662"/>
    </source>
</evidence>
<dbReference type="InterPro" id="IPR020103">
    <property type="entry name" value="PsdUridine_synth_cat_dom_sf"/>
</dbReference>
<feature type="domain" description="Pseudouridine synthase I TruA alpha/beta" evidence="8">
    <location>
        <begin position="143"/>
        <end position="247"/>
    </location>
</feature>
<comment type="subunit">
    <text evidence="4">Homodimer.</text>
</comment>
<keyword evidence="2 4" id="KW-0819">tRNA processing</keyword>
<organism evidence="9 10">
    <name type="scientific">[Eubacterium] siraeum</name>
    <dbReference type="NCBI Taxonomy" id="39492"/>
    <lineage>
        <taxon>Bacteria</taxon>
        <taxon>Bacillati</taxon>
        <taxon>Bacillota</taxon>
        <taxon>Clostridia</taxon>
        <taxon>Eubacteriales</taxon>
        <taxon>Oscillospiraceae</taxon>
        <taxon>Oscillospiraceae incertae sedis</taxon>
    </lineage>
</organism>
<comment type="function">
    <text evidence="4">Formation of pseudouridine at positions 38, 39 and 40 in the anticodon stem and loop of transfer RNAs.</text>
</comment>
<dbReference type="Pfam" id="PF01416">
    <property type="entry name" value="PseudoU_synth_1"/>
    <property type="match status" value="2"/>
</dbReference>
<evidence type="ECO:0000256" key="3">
    <source>
        <dbReference type="ARBA" id="ARBA00023235"/>
    </source>
</evidence>
<dbReference type="NCBIfam" id="TIGR00071">
    <property type="entry name" value="hisT_truA"/>
    <property type="match status" value="1"/>
</dbReference>
<dbReference type="EMBL" id="CZBY01000004">
    <property type="protein sequence ID" value="CUQ83364.1"/>
    <property type="molecule type" value="Genomic_DNA"/>
</dbReference>
<comment type="caution">
    <text evidence="4">Lacks conserved residue(s) required for the propagation of feature annotation.</text>
</comment>
<dbReference type="InterPro" id="IPR001406">
    <property type="entry name" value="PsdUridine_synth_TruA"/>
</dbReference>
<dbReference type="OrthoDB" id="9811823at2"/>
<evidence type="ECO:0000256" key="4">
    <source>
        <dbReference type="HAMAP-Rule" id="MF_00171"/>
    </source>
</evidence>
<proteinExistence type="inferred from homology"/>
<comment type="similarity">
    <text evidence="1 4 7">Belongs to the tRNA pseudouridine synthase TruA family.</text>
</comment>
<dbReference type="InterPro" id="IPR020094">
    <property type="entry name" value="TruA/RsuA/RluB/E/F_N"/>
</dbReference>
<evidence type="ECO:0000256" key="5">
    <source>
        <dbReference type="PIRSR" id="PIRSR001430-1"/>
    </source>
</evidence>
<name>A0A174Z7P2_9FIRM</name>
<evidence type="ECO:0000256" key="2">
    <source>
        <dbReference type="ARBA" id="ARBA00022694"/>
    </source>
</evidence>
<evidence type="ECO:0000256" key="6">
    <source>
        <dbReference type="PIRSR" id="PIRSR001430-2"/>
    </source>
</evidence>
<dbReference type="STRING" id="39492.ERS852540_00671"/>
<dbReference type="PANTHER" id="PTHR11142">
    <property type="entry name" value="PSEUDOURIDYLATE SYNTHASE"/>
    <property type="match status" value="1"/>
</dbReference>
<dbReference type="InterPro" id="IPR020097">
    <property type="entry name" value="PsdUridine_synth_TruA_a/b_dom"/>
</dbReference>
<dbReference type="PANTHER" id="PTHR11142:SF0">
    <property type="entry name" value="TRNA PSEUDOURIDINE SYNTHASE-LIKE 1"/>
    <property type="match status" value="1"/>
</dbReference>
<accession>A0A174Z7P2</accession>
<keyword evidence="3 4" id="KW-0413">Isomerase</keyword>
<evidence type="ECO:0000256" key="7">
    <source>
        <dbReference type="RuleBase" id="RU003792"/>
    </source>
</evidence>
<dbReference type="AlphaFoldDB" id="A0A174Z7P2"/>
<evidence type="ECO:0000313" key="9">
    <source>
        <dbReference type="EMBL" id="CUQ83364.1"/>
    </source>
</evidence>
<evidence type="ECO:0000256" key="1">
    <source>
        <dbReference type="ARBA" id="ARBA00009375"/>
    </source>
</evidence>
<dbReference type="Gene3D" id="3.30.70.580">
    <property type="entry name" value="Pseudouridine synthase I, catalytic domain, N-terminal subdomain"/>
    <property type="match status" value="1"/>
</dbReference>
<dbReference type="GO" id="GO:0160147">
    <property type="term" value="F:tRNA pseudouridine(38-40) synthase activity"/>
    <property type="evidence" value="ECO:0007669"/>
    <property type="project" value="UniProtKB-EC"/>
</dbReference>
<protein>
    <recommendedName>
        <fullName evidence="4">tRNA pseudouridine synthase A</fullName>
        <ecNumber evidence="4">5.4.99.12</ecNumber>
    </recommendedName>
    <alternativeName>
        <fullName evidence="4">tRNA pseudouridine(38-40) synthase</fullName>
    </alternativeName>
    <alternativeName>
        <fullName evidence="4">tRNA pseudouridylate synthase I</fullName>
    </alternativeName>
    <alternativeName>
        <fullName evidence="4">tRNA-uridine isomerase I</fullName>
    </alternativeName>
</protein>
<sequence>MRNLKVTMAYNGTAYHGYQRQNNANSIQQTVEEVLSKLLCEDITINGCSRTDTGVHARAFVFNVKTNCPIPCEGFIKGGNALLPQDIAFLSCEDMPDSFHARFDSKGKEYIYRIYTGDVRDVFSADTALHYPYKPDIEKMRKAAQLIVGEHDFASFCKAEAKEHLLTTVRTVYSIDVEQTGDFVEIKVCGNGFLHNMVRIIVGTLIYISEGKRTEQDIINALTKPDREFAGKTVPPCGLYLNKVFYEKDV</sequence>
<dbReference type="Gene3D" id="3.30.70.660">
    <property type="entry name" value="Pseudouridine synthase I, catalytic domain, C-terminal subdomain"/>
    <property type="match status" value="1"/>
</dbReference>